<dbReference type="InterPro" id="IPR006073">
    <property type="entry name" value="GTP-bd"/>
</dbReference>
<comment type="function">
    <text evidence="10">Necessary for normal cell division and for the maintenance of normal septation.</text>
</comment>
<dbReference type="InterPro" id="IPR019987">
    <property type="entry name" value="GTP-bd_ribosome_bio_YsxC"/>
</dbReference>
<dbReference type="NCBIfam" id="TIGR00231">
    <property type="entry name" value="small_GTP"/>
    <property type="match status" value="1"/>
</dbReference>
<proteinExistence type="inferred from homology"/>
<dbReference type="PROSITE" id="PS51706">
    <property type="entry name" value="G_ENGB"/>
    <property type="match status" value="1"/>
</dbReference>
<dbReference type="Pfam" id="PF01926">
    <property type="entry name" value="MMR_HSR1"/>
    <property type="match status" value="1"/>
</dbReference>
<evidence type="ECO:0000256" key="9">
    <source>
        <dbReference type="ARBA" id="ARBA00023306"/>
    </source>
</evidence>
<dbReference type="HAMAP" id="MF_00321">
    <property type="entry name" value="GTPase_EngB"/>
    <property type="match status" value="1"/>
</dbReference>
<evidence type="ECO:0000256" key="8">
    <source>
        <dbReference type="ARBA" id="ARBA00023210"/>
    </source>
</evidence>
<keyword evidence="5 10" id="KW-0547">Nucleotide-binding</keyword>
<dbReference type="CDD" id="cd01876">
    <property type="entry name" value="YihA_EngB"/>
    <property type="match status" value="1"/>
</dbReference>
<evidence type="ECO:0000256" key="7">
    <source>
        <dbReference type="ARBA" id="ARBA00023134"/>
    </source>
</evidence>
<comment type="cofactor">
    <cofactor evidence="1">
        <name>Mg(2+)</name>
        <dbReference type="ChEBI" id="CHEBI:18420"/>
    </cofactor>
</comment>
<dbReference type="Gene3D" id="3.40.50.300">
    <property type="entry name" value="P-loop containing nucleotide triphosphate hydrolases"/>
    <property type="match status" value="1"/>
</dbReference>
<reference evidence="13" key="1">
    <citation type="journal article" date="2019" name="Int. J. Syst. Evol. Microbiol.">
        <title>The Global Catalogue of Microorganisms (GCM) 10K type strain sequencing project: providing services to taxonomists for standard genome sequencing and annotation.</title>
        <authorList>
            <consortium name="The Broad Institute Genomics Platform"/>
            <consortium name="The Broad Institute Genome Sequencing Center for Infectious Disease"/>
            <person name="Wu L."/>
            <person name="Ma J."/>
        </authorList>
    </citation>
    <scope>NUCLEOTIDE SEQUENCE [LARGE SCALE GENOMIC DNA]</scope>
    <source>
        <strain evidence="13">CECT 8010</strain>
    </source>
</reference>
<dbReference type="InterPro" id="IPR027417">
    <property type="entry name" value="P-loop_NTPase"/>
</dbReference>
<dbReference type="InterPro" id="IPR005225">
    <property type="entry name" value="Small_GTP-bd"/>
</dbReference>
<evidence type="ECO:0000256" key="10">
    <source>
        <dbReference type="HAMAP-Rule" id="MF_00321"/>
    </source>
</evidence>
<keyword evidence="6" id="KW-0460">Magnesium</keyword>
<sequence>MNITSATYVISSADYLQCPKADRPEYAFIGRSNVGKSSLINSITQRQKLAKTSAAPGKTQLINHFAIESSSGQKGLKDKWYLVDLPGYGYAKRSLTDRRRWEQMIEHYLRKRENLVNVFVLIDSRHSPQKNDLEFLSNLGKWQVPFTLAFTKADKEKPTVVQRNVKAFLDAMRETWQFLPQSFVTSAEKNVGRDEILTFIENCNNEFGKERVEI</sequence>
<evidence type="ECO:0000256" key="3">
    <source>
        <dbReference type="ARBA" id="ARBA00022618"/>
    </source>
</evidence>
<protein>
    <recommendedName>
        <fullName evidence="10">Probable GTP-binding protein EngB</fullName>
    </recommendedName>
</protein>
<dbReference type="NCBIfam" id="TIGR03598">
    <property type="entry name" value="GTPase_YsxC"/>
    <property type="match status" value="1"/>
</dbReference>
<name>A0ABV8PXT6_9BACT</name>
<evidence type="ECO:0000313" key="13">
    <source>
        <dbReference type="Proteomes" id="UP001595906"/>
    </source>
</evidence>
<dbReference type="PANTHER" id="PTHR11649:SF13">
    <property type="entry name" value="ENGB-TYPE G DOMAIN-CONTAINING PROTEIN"/>
    <property type="match status" value="1"/>
</dbReference>
<dbReference type="InterPro" id="IPR030393">
    <property type="entry name" value="G_ENGB_dom"/>
</dbReference>
<keyword evidence="13" id="KW-1185">Reference proteome</keyword>
<keyword evidence="9 10" id="KW-0131">Cell cycle</keyword>
<evidence type="ECO:0000259" key="11">
    <source>
        <dbReference type="PROSITE" id="PS51706"/>
    </source>
</evidence>
<accession>A0ABV8PXT6</accession>
<evidence type="ECO:0000256" key="1">
    <source>
        <dbReference type="ARBA" id="ARBA00001946"/>
    </source>
</evidence>
<comment type="caution">
    <text evidence="12">The sequence shown here is derived from an EMBL/GenBank/DDBJ whole genome shotgun (WGS) entry which is preliminary data.</text>
</comment>
<organism evidence="12 13">
    <name type="scientific">Parasediminibacterium paludis</name>
    <dbReference type="NCBI Taxonomy" id="908966"/>
    <lineage>
        <taxon>Bacteria</taxon>
        <taxon>Pseudomonadati</taxon>
        <taxon>Bacteroidota</taxon>
        <taxon>Chitinophagia</taxon>
        <taxon>Chitinophagales</taxon>
        <taxon>Chitinophagaceae</taxon>
        <taxon>Parasediminibacterium</taxon>
    </lineage>
</organism>
<dbReference type="EMBL" id="JBHSDC010000019">
    <property type="protein sequence ID" value="MFC4232251.1"/>
    <property type="molecule type" value="Genomic_DNA"/>
</dbReference>
<evidence type="ECO:0000256" key="4">
    <source>
        <dbReference type="ARBA" id="ARBA00022723"/>
    </source>
</evidence>
<comment type="similarity">
    <text evidence="2 10">Belongs to the TRAFAC class TrmE-Era-EngA-EngB-Septin-like GTPase superfamily. EngB GTPase family.</text>
</comment>
<dbReference type="RefSeq" id="WP_379014029.1">
    <property type="nucleotide sequence ID" value="NZ_JBHSDC010000019.1"/>
</dbReference>
<dbReference type="PANTHER" id="PTHR11649">
    <property type="entry name" value="MSS1/TRME-RELATED GTP-BINDING PROTEIN"/>
    <property type="match status" value="1"/>
</dbReference>
<evidence type="ECO:0000256" key="5">
    <source>
        <dbReference type="ARBA" id="ARBA00022741"/>
    </source>
</evidence>
<dbReference type="SUPFAM" id="SSF52540">
    <property type="entry name" value="P-loop containing nucleoside triphosphate hydrolases"/>
    <property type="match status" value="1"/>
</dbReference>
<keyword evidence="7 10" id="KW-0342">GTP-binding</keyword>
<dbReference type="Proteomes" id="UP001595906">
    <property type="component" value="Unassembled WGS sequence"/>
</dbReference>
<evidence type="ECO:0000256" key="2">
    <source>
        <dbReference type="ARBA" id="ARBA00009638"/>
    </source>
</evidence>
<keyword evidence="4" id="KW-0479">Metal-binding</keyword>
<evidence type="ECO:0000256" key="6">
    <source>
        <dbReference type="ARBA" id="ARBA00022842"/>
    </source>
</evidence>
<gene>
    <name evidence="12" type="primary">yihA</name>
    <name evidence="10" type="synonym">engB</name>
    <name evidence="12" type="ORF">ACFOW1_10140</name>
</gene>
<keyword evidence="3 10" id="KW-0132">Cell division</keyword>
<evidence type="ECO:0000313" key="12">
    <source>
        <dbReference type="EMBL" id="MFC4232251.1"/>
    </source>
</evidence>
<keyword evidence="8 10" id="KW-0717">Septation</keyword>
<feature type="domain" description="EngB-type G" evidence="11">
    <location>
        <begin position="22"/>
        <end position="206"/>
    </location>
</feature>